<dbReference type="SMART" id="SM00729">
    <property type="entry name" value="Elp3"/>
    <property type="match status" value="1"/>
</dbReference>
<dbReference type="EMBL" id="JAAYEE010000297">
    <property type="protein sequence ID" value="NLW36807.1"/>
    <property type="molecule type" value="Genomic_DNA"/>
</dbReference>
<sequence length="762" mass="86766">MKPARYSGIEPNRIMKDPTRETIRFALCYPDIYEVGMSYYGYFLLYGLANSLPGVWCERCFAPWLDMDAHLQRNGIPLMTLESRTPLHAMDLVGFSLSYELNVTNILNMLRLARIPLRSEDRENGPIILGGGPSMLNATPFERFLDLIVIGEAEIKLAEILSLYKTLRGAHRADIIRELAQLDGVYSPLFRKDKVRRQVIEDLDGSFHPVAPPIPVVGSIHNRFNVEISRGCGNGCRFCLAGYGYRPYRERSLETIRDIIDRGMKGTGYEEISLLSLSSGDHSALFDVISYIKGKYSGVSVALPSLKIGSIREDEIGVIGDIARTGFTFALESASGSMRCRINKNIDLDVLLRQLPLLKKYGWRKLKLYLMVGFPWEKEEDISIIREILLPFEKEHININLSVSPFIPKPHTPFQWLPMEAEDILDEKILMIKKALKGRRVKVRYRDAKTSMIEAIVSRGDGRLATMFEFLLEKGSRLEAWRESFKPELYTEWFEEQGMAMGEYLAEKSVEKALPWDFIDTGVDKSFLVSELDKAKMSDQTRDCYSGCAMCGMECKAPVQSRDSIGDAGHLSADTKPAALSPEPQARNTEPAAGVKYTFRYGKFGDARYIGHLDTMNILLRALRSLGITIRTHGKYHPMPKISLSDALPIGIESTCELLEIETTMGVLIHEKTVKEINRVLPRGIKVFEFIKGSLQNMVKDYSYLLVTGKTMESRLWKLRYNGKQYFYVWKGKGVKELWSRGEFERIIKMEDRRIHGRRTDN</sequence>
<dbReference type="Pfam" id="PF04055">
    <property type="entry name" value="Radical_SAM"/>
    <property type="match status" value="1"/>
</dbReference>
<dbReference type="SFLD" id="SFLDG01082">
    <property type="entry name" value="B12-binding_domain_containing"/>
    <property type="match status" value="1"/>
</dbReference>
<dbReference type="InterPro" id="IPR007197">
    <property type="entry name" value="rSAM"/>
</dbReference>
<dbReference type="InterPro" id="IPR023862">
    <property type="entry name" value="CHP03960_rSAM"/>
</dbReference>
<evidence type="ECO:0000313" key="3">
    <source>
        <dbReference type="EMBL" id="NLW36807.1"/>
    </source>
</evidence>
<dbReference type="Gene3D" id="3.80.30.20">
    <property type="entry name" value="tm_1862 like domain"/>
    <property type="match status" value="1"/>
</dbReference>
<proteinExistence type="predicted"/>
<dbReference type="NCBIfam" id="TIGR03960">
    <property type="entry name" value="rSAM_fuse_unch"/>
    <property type="match status" value="1"/>
</dbReference>
<dbReference type="PROSITE" id="PS51918">
    <property type="entry name" value="RADICAL_SAM"/>
    <property type="match status" value="1"/>
</dbReference>
<reference evidence="3" key="1">
    <citation type="journal article" date="2020" name="Biotechnol. Biofuels">
        <title>New insights from the biogas microbiome by comprehensive genome-resolved metagenomics of nearly 1600 species originating from multiple anaerobic digesters.</title>
        <authorList>
            <person name="Campanaro S."/>
            <person name="Treu L."/>
            <person name="Rodriguez-R L.M."/>
            <person name="Kovalovszki A."/>
            <person name="Ziels R.M."/>
            <person name="Maus I."/>
            <person name="Zhu X."/>
            <person name="Kougias P.G."/>
            <person name="Basile A."/>
            <person name="Luo G."/>
            <person name="Schluter A."/>
            <person name="Konstantinidis K.T."/>
            <person name="Angelidaki I."/>
        </authorList>
    </citation>
    <scope>NUCLEOTIDE SEQUENCE</scope>
    <source>
        <strain evidence="3">AS06rmzACSIP_7</strain>
    </source>
</reference>
<dbReference type="InterPro" id="IPR006638">
    <property type="entry name" value="Elp3/MiaA/NifB-like_rSAM"/>
</dbReference>
<dbReference type="AlphaFoldDB" id="A0A971M6F6"/>
<organism evidence="3 4">
    <name type="scientific">Syntrophorhabdus aromaticivorans</name>
    <dbReference type="NCBI Taxonomy" id="328301"/>
    <lineage>
        <taxon>Bacteria</taxon>
        <taxon>Pseudomonadati</taxon>
        <taxon>Thermodesulfobacteriota</taxon>
        <taxon>Syntrophorhabdia</taxon>
        <taxon>Syntrophorhabdales</taxon>
        <taxon>Syntrophorhabdaceae</taxon>
        <taxon>Syntrophorhabdus</taxon>
    </lineage>
</organism>
<dbReference type="GO" id="GO:0051536">
    <property type="term" value="F:iron-sulfur cluster binding"/>
    <property type="evidence" value="ECO:0007669"/>
    <property type="project" value="InterPro"/>
</dbReference>
<evidence type="ECO:0000313" key="4">
    <source>
        <dbReference type="Proteomes" id="UP000777265"/>
    </source>
</evidence>
<dbReference type="GO" id="GO:0003824">
    <property type="term" value="F:catalytic activity"/>
    <property type="evidence" value="ECO:0007669"/>
    <property type="project" value="InterPro"/>
</dbReference>
<dbReference type="PANTHER" id="PTHR42731:SF1">
    <property type="entry name" value="RADICAL SAM DOMAIN PROTEIN"/>
    <property type="match status" value="1"/>
</dbReference>
<dbReference type="Pfam" id="PF10105">
    <property type="entry name" value="DUF2344"/>
    <property type="match status" value="1"/>
</dbReference>
<evidence type="ECO:0000259" key="2">
    <source>
        <dbReference type="PROSITE" id="PS51918"/>
    </source>
</evidence>
<gene>
    <name evidence="3" type="ORF">GXY80_15225</name>
</gene>
<reference evidence="3" key="2">
    <citation type="submission" date="2020-01" db="EMBL/GenBank/DDBJ databases">
        <authorList>
            <person name="Campanaro S."/>
        </authorList>
    </citation>
    <scope>NUCLEOTIDE SEQUENCE</scope>
    <source>
        <strain evidence="3">AS06rmzACSIP_7</strain>
    </source>
</reference>
<dbReference type="InterPro" id="IPR018768">
    <property type="entry name" value="DUF2344"/>
</dbReference>
<protein>
    <submittedName>
        <fullName evidence="3">TIGR03960 family B12-binding radical SAM protein</fullName>
    </submittedName>
</protein>
<dbReference type="InterPro" id="IPR023404">
    <property type="entry name" value="rSAM_horseshoe"/>
</dbReference>
<dbReference type="SFLD" id="SFLDS00029">
    <property type="entry name" value="Radical_SAM"/>
    <property type="match status" value="1"/>
</dbReference>
<accession>A0A971M6F6</accession>
<dbReference type="PANTHER" id="PTHR42731">
    <property type="entry name" value="SLL1084 PROTEIN"/>
    <property type="match status" value="1"/>
</dbReference>
<feature type="domain" description="Radical SAM core" evidence="2">
    <location>
        <begin position="218"/>
        <end position="442"/>
    </location>
</feature>
<dbReference type="Pfam" id="PF19864">
    <property type="entry name" value="Radical_SAM_N2"/>
    <property type="match status" value="1"/>
</dbReference>
<dbReference type="InterPro" id="IPR045784">
    <property type="entry name" value="Radical_SAM_N2"/>
</dbReference>
<dbReference type="InterPro" id="IPR058240">
    <property type="entry name" value="rSAM_sf"/>
</dbReference>
<comment type="caution">
    <text evidence="3">The sequence shown here is derived from an EMBL/GenBank/DDBJ whole genome shotgun (WGS) entry which is preliminary data.</text>
</comment>
<evidence type="ECO:0000256" key="1">
    <source>
        <dbReference type="SAM" id="MobiDB-lite"/>
    </source>
</evidence>
<feature type="region of interest" description="Disordered" evidence="1">
    <location>
        <begin position="566"/>
        <end position="588"/>
    </location>
</feature>
<dbReference type="Proteomes" id="UP000777265">
    <property type="component" value="Unassembled WGS sequence"/>
</dbReference>
<dbReference type="SUPFAM" id="SSF102114">
    <property type="entry name" value="Radical SAM enzymes"/>
    <property type="match status" value="1"/>
</dbReference>
<dbReference type="NCBIfam" id="TIGR03936">
    <property type="entry name" value="sam_1_link_chp"/>
    <property type="match status" value="1"/>
</dbReference>
<dbReference type="CDD" id="cd01335">
    <property type="entry name" value="Radical_SAM"/>
    <property type="match status" value="1"/>
</dbReference>
<name>A0A971M6F6_9BACT</name>